<feature type="transmembrane region" description="Helical" evidence="2">
    <location>
        <begin position="36"/>
        <end position="57"/>
    </location>
</feature>
<name>A0AAU7XCD8_9HYPH</name>
<dbReference type="GO" id="GO:0004713">
    <property type="term" value="F:protein tyrosine kinase activity"/>
    <property type="evidence" value="ECO:0007669"/>
    <property type="project" value="TreeGrafter"/>
</dbReference>
<dbReference type="KEGG" id="mflg:ABS361_22485"/>
<protein>
    <recommendedName>
        <fullName evidence="4">Capsule biosynthesis protein</fullName>
    </recommendedName>
</protein>
<dbReference type="InterPro" id="IPR050445">
    <property type="entry name" value="Bact_polysacc_biosynth/exp"/>
</dbReference>
<keyword evidence="2" id="KW-1133">Transmembrane helix</keyword>
<accession>A0AAU7XCD8</accession>
<reference evidence="3" key="1">
    <citation type="submission" date="2024-06" db="EMBL/GenBank/DDBJ databases">
        <title>Methylostella associata gen. nov., sp. nov., a novel Ancalomicrobiaceae-affiliated facultatively methylotrophic bacteria that feed on methanotrophs of the genus Methylococcus.</title>
        <authorList>
            <person name="Saltykova V."/>
            <person name="Danilova O.V."/>
            <person name="Oshkin I.Y."/>
            <person name="Belova S.E."/>
            <person name="Pimenov N.V."/>
            <person name="Dedysh S.N."/>
        </authorList>
    </citation>
    <scope>NUCLEOTIDE SEQUENCE</scope>
    <source>
        <strain evidence="3">S20</strain>
    </source>
</reference>
<keyword evidence="2" id="KW-0472">Membrane</keyword>
<keyword evidence="2" id="KW-0812">Transmembrane</keyword>
<feature type="coiled-coil region" evidence="1">
    <location>
        <begin position="196"/>
        <end position="230"/>
    </location>
</feature>
<sequence>MTKNTKLIEIPARGMLAPPSRQLAAIKSINLSLGSILFVFCVVIPTTVSAIYFGFIASNRYVSESQFIVRSLSAKHITGLDAILKTFGLATAQDDAYAIANYVSSRDIVKRLDERVNLRQIYSRPGADFVARFPAPWSSDSFESLYNYFTSRVSAVRDSNTGITTLKVITFRPEDSVTLSKAVLTLSEQLANSMNERAQRDAVQRAEADVERAQTEMLTAQSKITAYRNTTLLLDPNQSSQNVVRLIGELSAELARNLAEISEANINSPSNPALAAMKARSTAIQEQIASERQKLAGSDQGLATKISEYENLIMQREFSERRLTSAINSLEASRQDARRQQVYLELLVQPNVADESTDPRRFRNVLTTGFFSLVLFAMAWALFAGIKEHANG</sequence>
<evidence type="ECO:0008006" key="4">
    <source>
        <dbReference type="Google" id="ProtNLM"/>
    </source>
</evidence>
<gene>
    <name evidence="3" type="ORF">ABS361_22485</name>
</gene>
<proteinExistence type="predicted"/>
<feature type="transmembrane region" description="Helical" evidence="2">
    <location>
        <begin position="365"/>
        <end position="386"/>
    </location>
</feature>
<evidence type="ECO:0000256" key="1">
    <source>
        <dbReference type="SAM" id="Coils"/>
    </source>
</evidence>
<dbReference type="GO" id="GO:0005886">
    <property type="term" value="C:plasma membrane"/>
    <property type="evidence" value="ECO:0007669"/>
    <property type="project" value="TreeGrafter"/>
</dbReference>
<organism evidence="3">
    <name type="scientific">Methyloraptor flagellatus</name>
    <dbReference type="NCBI Taxonomy" id="3162530"/>
    <lineage>
        <taxon>Bacteria</taxon>
        <taxon>Pseudomonadati</taxon>
        <taxon>Pseudomonadota</taxon>
        <taxon>Alphaproteobacteria</taxon>
        <taxon>Hyphomicrobiales</taxon>
        <taxon>Ancalomicrobiaceae</taxon>
        <taxon>Methyloraptor</taxon>
    </lineage>
</organism>
<evidence type="ECO:0000313" key="3">
    <source>
        <dbReference type="EMBL" id="XBY44725.1"/>
    </source>
</evidence>
<dbReference type="RefSeq" id="WP_407049816.1">
    <property type="nucleotide sequence ID" value="NZ_CP158568.1"/>
</dbReference>
<dbReference type="PANTHER" id="PTHR32309">
    <property type="entry name" value="TYROSINE-PROTEIN KINASE"/>
    <property type="match status" value="1"/>
</dbReference>
<dbReference type="EMBL" id="CP158568">
    <property type="protein sequence ID" value="XBY44725.1"/>
    <property type="molecule type" value="Genomic_DNA"/>
</dbReference>
<dbReference type="AlphaFoldDB" id="A0AAU7XCD8"/>
<evidence type="ECO:0000256" key="2">
    <source>
        <dbReference type="SAM" id="Phobius"/>
    </source>
</evidence>
<keyword evidence="1" id="KW-0175">Coiled coil</keyword>
<dbReference type="PANTHER" id="PTHR32309:SF13">
    <property type="entry name" value="FERRIC ENTEROBACTIN TRANSPORT PROTEIN FEPE"/>
    <property type="match status" value="1"/>
</dbReference>